<feature type="domain" description="Response regulatory" evidence="4">
    <location>
        <begin position="3"/>
        <end position="132"/>
    </location>
</feature>
<feature type="domain" description="HTH luxR-type" evidence="3">
    <location>
        <begin position="147"/>
        <end position="212"/>
    </location>
</feature>
<dbReference type="EMBL" id="JBGBYS010000012">
    <property type="protein sequence ID" value="MEY9259260.1"/>
    <property type="molecule type" value="Genomic_DNA"/>
</dbReference>
<dbReference type="SMART" id="SM00448">
    <property type="entry name" value="REC"/>
    <property type="match status" value="1"/>
</dbReference>
<accession>A0ABV4ELG2</accession>
<dbReference type="InterPro" id="IPR011006">
    <property type="entry name" value="CheY-like_superfamily"/>
</dbReference>
<dbReference type="PANTHER" id="PTHR43214">
    <property type="entry name" value="TWO-COMPONENT RESPONSE REGULATOR"/>
    <property type="match status" value="1"/>
</dbReference>
<evidence type="ECO:0000313" key="5">
    <source>
        <dbReference type="EMBL" id="MEY9259260.1"/>
    </source>
</evidence>
<dbReference type="SUPFAM" id="SSF46894">
    <property type="entry name" value="C-terminal effector domain of the bipartite response regulators"/>
    <property type="match status" value="1"/>
</dbReference>
<dbReference type="PROSITE" id="PS50110">
    <property type="entry name" value="RESPONSE_REGULATORY"/>
    <property type="match status" value="1"/>
</dbReference>
<dbReference type="Gene3D" id="1.10.10.10">
    <property type="entry name" value="Winged helix-like DNA-binding domain superfamily/Winged helix DNA-binding domain"/>
    <property type="match status" value="1"/>
</dbReference>
<dbReference type="Proteomes" id="UP001565435">
    <property type="component" value="Unassembled WGS sequence"/>
</dbReference>
<dbReference type="Gene3D" id="3.40.50.2300">
    <property type="match status" value="1"/>
</dbReference>
<dbReference type="SMART" id="SM00421">
    <property type="entry name" value="HTH_LUXR"/>
    <property type="match status" value="1"/>
</dbReference>
<dbReference type="SUPFAM" id="SSF52172">
    <property type="entry name" value="CheY-like"/>
    <property type="match status" value="1"/>
</dbReference>
<evidence type="ECO:0000256" key="1">
    <source>
        <dbReference type="ARBA" id="ARBA00023125"/>
    </source>
</evidence>
<protein>
    <submittedName>
        <fullName evidence="5">Two-component system response regulator DesR</fullName>
    </submittedName>
</protein>
<dbReference type="Pfam" id="PF00072">
    <property type="entry name" value="Response_reg"/>
    <property type="match status" value="1"/>
</dbReference>
<dbReference type="CDD" id="cd06170">
    <property type="entry name" value="LuxR_C_like"/>
    <property type="match status" value="1"/>
</dbReference>
<name>A0ABV4ELG2_BREEP</name>
<dbReference type="RefSeq" id="WP_370036513.1">
    <property type="nucleotide sequence ID" value="NZ_JBGBYS010000012.1"/>
</dbReference>
<evidence type="ECO:0000313" key="6">
    <source>
        <dbReference type="Proteomes" id="UP001565435"/>
    </source>
</evidence>
<gene>
    <name evidence="5" type="ORF">ABH903_002292</name>
</gene>
<dbReference type="InterPro" id="IPR000792">
    <property type="entry name" value="Tscrpt_reg_LuxR_C"/>
</dbReference>
<dbReference type="PRINTS" id="PR00038">
    <property type="entry name" value="HTHLUXR"/>
</dbReference>
<dbReference type="InterPro" id="IPR001789">
    <property type="entry name" value="Sig_transdc_resp-reg_receiver"/>
</dbReference>
<dbReference type="PROSITE" id="PS50043">
    <property type="entry name" value="HTH_LUXR_2"/>
    <property type="match status" value="1"/>
</dbReference>
<reference evidence="5 6" key="1">
    <citation type="submission" date="2024-07" db="EMBL/GenBank/DDBJ databases">
        <title>Mealworm larvae gut microbial communities from Newark, Delaware, USA.</title>
        <authorList>
            <person name="Blenner M."/>
        </authorList>
    </citation>
    <scope>NUCLEOTIDE SEQUENCE [LARGE SCALE GENOMIC DNA]</scope>
    <source>
        <strain evidence="5 6">UD i117</strain>
    </source>
</reference>
<dbReference type="Pfam" id="PF00196">
    <property type="entry name" value="GerE"/>
    <property type="match status" value="1"/>
</dbReference>
<feature type="modified residue" description="4-aspartylphosphate" evidence="2">
    <location>
        <position position="54"/>
    </location>
</feature>
<proteinExistence type="predicted"/>
<evidence type="ECO:0000259" key="3">
    <source>
        <dbReference type="PROSITE" id="PS50043"/>
    </source>
</evidence>
<keyword evidence="2" id="KW-0597">Phosphoprotein</keyword>
<keyword evidence="6" id="KW-1185">Reference proteome</keyword>
<organism evidence="5 6">
    <name type="scientific">Brevibacterium epidermidis</name>
    <dbReference type="NCBI Taxonomy" id="1698"/>
    <lineage>
        <taxon>Bacteria</taxon>
        <taxon>Bacillati</taxon>
        <taxon>Actinomycetota</taxon>
        <taxon>Actinomycetes</taxon>
        <taxon>Micrococcales</taxon>
        <taxon>Brevibacteriaceae</taxon>
        <taxon>Brevibacterium</taxon>
    </lineage>
</organism>
<dbReference type="InterPro" id="IPR036388">
    <property type="entry name" value="WH-like_DNA-bd_sf"/>
</dbReference>
<sequence length="214" mass="22801">MIRIAVVEDQNLMRSALISLLDLEDDITVIGEAGSGDEVAELIATANPDVVLLDIELPGKTGLEALEEMSLRHDREPAKTTEGTGHEIPALIIVTTFGRAGYLRRAMDAGARGFLVKDDPVETLAEAIRQVARGETVVDPLLAAQALSSGENPLSEREVQVLVASDEGAPIADVAEALHLSPSTVRNYMSSAIGKLGARNRAEALSNARREGWI</sequence>
<dbReference type="PANTHER" id="PTHR43214:SF42">
    <property type="entry name" value="TRANSCRIPTIONAL REGULATORY PROTEIN DESR"/>
    <property type="match status" value="1"/>
</dbReference>
<evidence type="ECO:0000259" key="4">
    <source>
        <dbReference type="PROSITE" id="PS50110"/>
    </source>
</evidence>
<keyword evidence="1" id="KW-0238">DNA-binding</keyword>
<dbReference type="InterPro" id="IPR016032">
    <property type="entry name" value="Sig_transdc_resp-reg_C-effctor"/>
</dbReference>
<evidence type="ECO:0000256" key="2">
    <source>
        <dbReference type="PROSITE-ProRule" id="PRU00169"/>
    </source>
</evidence>
<comment type="caution">
    <text evidence="5">The sequence shown here is derived from an EMBL/GenBank/DDBJ whole genome shotgun (WGS) entry which is preliminary data.</text>
</comment>
<dbReference type="InterPro" id="IPR039420">
    <property type="entry name" value="WalR-like"/>
</dbReference>